<keyword evidence="7" id="KW-1185">Reference proteome</keyword>
<dbReference type="GO" id="GO:0030288">
    <property type="term" value="C:outer membrane-bounded periplasmic space"/>
    <property type="evidence" value="ECO:0007669"/>
    <property type="project" value="TreeGrafter"/>
</dbReference>
<dbReference type="InterPro" id="IPR051909">
    <property type="entry name" value="MFP_Cation_Efflux"/>
</dbReference>
<name>A0A1R4H3F6_9GAMM</name>
<evidence type="ECO:0000259" key="4">
    <source>
        <dbReference type="Pfam" id="PF25973"/>
    </source>
</evidence>
<dbReference type="Gene3D" id="2.40.30.170">
    <property type="match status" value="1"/>
</dbReference>
<dbReference type="InterPro" id="IPR058649">
    <property type="entry name" value="CzcB_C"/>
</dbReference>
<proteinExistence type="inferred from homology"/>
<dbReference type="PANTHER" id="PTHR30097:SF4">
    <property type="entry name" value="SLR6042 PROTEIN"/>
    <property type="match status" value="1"/>
</dbReference>
<dbReference type="InterPro" id="IPR058647">
    <property type="entry name" value="BSH_CzcB-like"/>
</dbReference>
<sequence length="376" mass="40987">MKLLYTPNTRTAIRKLLAVFILLSVFSISSMAENTIEISPEQINNLDVQLGKLESASQIPLLTAPAKVVIPSEHEYIVNASQSGLISRLHASVGDRVKKGSLLAQINSPDLLALQGRYLKTISALNLATVNYQRDKKLLKDGVIAARREQETLSLYNAAILDVNEAQQLLEIAGMSGNDIKQLKNTHQLNSALNVHAPISGVVIERMVVAGTRVDMLAPLYRIADLNELWLEINIPQERVSDINVGNQVWIENTQVSAKISLLGQSVNPENQTIMARAILQGDHTGIRPGQRVNIQIIQPSDNDTFKVPNTAIAQNEGKSFVFIRTPKGFNVSTITVVGKQDNYSTITGDFTGNEDIAIKGAVALKANWLGLGSAE</sequence>
<feature type="domain" description="CzcB-like barrel-sandwich hybrid" evidence="4">
    <location>
        <begin position="78"/>
        <end position="225"/>
    </location>
</feature>
<keyword evidence="3" id="KW-0732">Signal</keyword>
<dbReference type="Proteomes" id="UP000195442">
    <property type="component" value="Unassembled WGS sequence"/>
</dbReference>
<organism evidence="6 7">
    <name type="scientific">Crenothrix polyspora</name>
    <dbReference type="NCBI Taxonomy" id="360316"/>
    <lineage>
        <taxon>Bacteria</taxon>
        <taxon>Pseudomonadati</taxon>
        <taxon>Pseudomonadota</taxon>
        <taxon>Gammaproteobacteria</taxon>
        <taxon>Methylococcales</taxon>
        <taxon>Crenotrichaceae</taxon>
        <taxon>Crenothrix</taxon>
    </lineage>
</organism>
<dbReference type="GO" id="GO:0022857">
    <property type="term" value="F:transmembrane transporter activity"/>
    <property type="evidence" value="ECO:0007669"/>
    <property type="project" value="InterPro"/>
</dbReference>
<dbReference type="Pfam" id="PF25973">
    <property type="entry name" value="BSH_CzcB"/>
    <property type="match status" value="1"/>
</dbReference>
<accession>A0A1R4H3F6</accession>
<protein>
    <submittedName>
        <fullName evidence="6">Efflux transporter, RND family, MFP subunit</fullName>
    </submittedName>
</protein>
<comment type="similarity">
    <text evidence="1">Belongs to the membrane fusion protein (MFP) (TC 8.A.1) family.</text>
</comment>
<dbReference type="Gene3D" id="2.40.420.20">
    <property type="match status" value="1"/>
</dbReference>
<dbReference type="AlphaFoldDB" id="A0A1R4H3F6"/>
<evidence type="ECO:0000256" key="3">
    <source>
        <dbReference type="SAM" id="SignalP"/>
    </source>
</evidence>
<dbReference type="SUPFAM" id="SSF111369">
    <property type="entry name" value="HlyD-like secretion proteins"/>
    <property type="match status" value="1"/>
</dbReference>
<dbReference type="NCBIfam" id="TIGR01730">
    <property type="entry name" value="RND_mfp"/>
    <property type="match status" value="1"/>
</dbReference>
<evidence type="ECO:0000256" key="2">
    <source>
        <dbReference type="ARBA" id="ARBA00022448"/>
    </source>
</evidence>
<dbReference type="GO" id="GO:0046914">
    <property type="term" value="F:transition metal ion binding"/>
    <property type="evidence" value="ECO:0007669"/>
    <property type="project" value="TreeGrafter"/>
</dbReference>
<dbReference type="GO" id="GO:0016020">
    <property type="term" value="C:membrane"/>
    <property type="evidence" value="ECO:0007669"/>
    <property type="project" value="InterPro"/>
</dbReference>
<reference evidence="7" key="1">
    <citation type="submission" date="2017-02" db="EMBL/GenBank/DDBJ databases">
        <authorList>
            <person name="Daims H."/>
        </authorList>
    </citation>
    <scope>NUCLEOTIDE SEQUENCE [LARGE SCALE GENOMIC DNA]</scope>
</reference>
<evidence type="ECO:0000313" key="6">
    <source>
        <dbReference type="EMBL" id="SJM90389.1"/>
    </source>
</evidence>
<dbReference type="Pfam" id="PF25975">
    <property type="entry name" value="CzcB_C"/>
    <property type="match status" value="1"/>
</dbReference>
<evidence type="ECO:0000259" key="5">
    <source>
        <dbReference type="Pfam" id="PF25975"/>
    </source>
</evidence>
<feature type="domain" description="CzcB-like C-terminal circularly permuted SH3-like" evidence="5">
    <location>
        <begin position="307"/>
        <end position="366"/>
    </location>
</feature>
<dbReference type="RefSeq" id="WP_087146071.1">
    <property type="nucleotide sequence ID" value="NZ_FUKJ01000071.1"/>
</dbReference>
<keyword evidence="2" id="KW-0813">Transport</keyword>
<dbReference type="EMBL" id="FUKJ01000071">
    <property type="protein sequence ID" value="SJM90389.1"/>
    <property type="molecule type" value="Genomic_DNA"/>
</dbReference>
<evidence type="ECO:0000256" key="1">
    <source>
        <dbReference type="ARBA" id="ARBA00009477"/>
    </source>
</evidence>
<dbReference type="OrthoDB" id="9806939at2"/>
<dbReference type="GO" id="GO:0060003">
    <property type="term" value="P:copper ion export"/>
    <property type="evidence" value="ECO:0007669"/>
    <property type="project" value="TreeGrafter"/>
</dbReference>
<dbReference type="GO" id="GO:0015679">
    <property type="term" value="P:plasma membrane copper ion transport"/>
    <property type="evidence" value="ECO:0007669"/>
    <property type="project" value="TreeGrafter"/>
</dbReference>
<feature type="chain" id="PRO_5012729443" evidence="3">
    <location>
        <begin position="33"/>
        <end position="376"/>
    </location>
</feature>
<dbReference type="Gene3D" id="2.40.50.100">
    <property type="match status" value="1"/>
</dbReference>
<dbReference type="PANTHER" id="PTHR30097">
    <property type="entry name" value="CATION EFFLUX SYSTEM PROTEIN CUSB"/>
    <property type="match status" value="1"/>
</dbReference>
<dbReference type="InterPro" id="IPR006143">
    <property type="entry name" value="RND_pump_MFP"/>
</dbReference>
<dbReference type="Gene3D" id="1.10.287.470">
    <property type="entry name" value="Helix hairpin bin"/>
    <property type="match status" value="1"/>
</dbReference>
<evidence type="ECO:0000313" key="7">
    <source>
        <dbReference type="Proteomes" id="UP000195442"/>
    </source>
</evidence>
<feature type="signal peptide" evidence="3">
    <location>
        <begin position="1"/>
        <end position="32"/>
    </location>
</feature>
<gene>
    <name evidence="6" type="ORF">CRENPOLYSF2_1620002</name>
</gene>